<gene>
    <name evidence="8" type="ORF">JOD17_000644</name>
</gene>
<dbReference type="Gene3D" id="3.90.1150.10">
    <property type="entry name" value="Aspartate Aminotransferase, domain 1"/>
    <property type="match status" value="1"/>
</dbReference>
<comment type="caution">
    <text evidence="8">The sequence shown here is derived from an EMBL/GenBank/DDBJ whole genome shotgun (WGS) entry which is preliminary data.</text>
</comment>
<dbReference type="Gene3D" id="3.40.640.10">
    <property type="entry name" value="Type I PLP-dependent aspartate aminotransferase-like (Major domain)"/>
    <property type="match status" value="1"/>
</dbReference>
<dbReference type="PROSITE" id="PS00600">
    <property type="entry name" value="AA_TRANSFER_CLASS_3"/>
    <property type="match status" value="1"/>
</dbReference>
<keyword evidence="4 8" id="KW-0808">Transferase</keyword>
<dbReference type="NCBIfam" id="NF002325">
    <property type="entry name" value="PRK01278.1"/>
    <property type="match status" value="1"/>
</dbReference>
<dbReference type="CDD" id="cd00610">
    <property type="entry name" value="OAT_like"/>
    <property type="match status" value="1"/>
</dbReference>
<dbReference type="InterPro" id="IPR005814">
    <property type="entry name" value="Aminotrans_3"/>
</dbReference>
<evidence type="ECO:0000256" key="5">
    <source>
        <dbReference type="ARBA" id="ARBA00022898"/>
    </source>
</evidence>
<evidence type="ECO:0000256" key="4">
    <source>
        <dbReference type="ARBA" id="ARBA00022679"/>
    </source>
</evidence>
<dbReference type="Proteomes" id="UP000741863">
    <property type="component" value="Unassembled WGS sequence"/>
</dbReference>
<keyword evidence="5 7" id="KW-0663">Pyridoxal phosphate</keyword>
<dbReference type="PIRSF" id="PIRSF000521">
    <property type="entry name" value="Transaminase_4ab_Lys_Orn"/>
    <property type="match status" value="1"/>
</dbReference>
<evidence type="ECO:0000256" key="2">
    <source>
        <dbReference type="ARBA" id="ARBA00022576"/>
    </source>
</evidence>
<dbReference type="NCBIfam" id="TIGR00707">
    <property type="entry name" value="argD"/>
    <property type="match status" value="1"/>
</dbReference>
<dbReference type="InterPro" id="IPR015422">
    <property type="entry name" value="PyrdxlP-dep_Trfase_small"/>
</dbReference>
<dbReference type="EC" id="2.6.1.11" evidence="8"/>
<dbReference type="PANTHER" id="PTHR11986">
    <property type="entry name" value="AMINOTRANSFERASE CLASS III"/>
    <property type="match status" value="1"/>
</dbReference>
<dbReference type="InterPro" id="IPR004636">
    <property type="entry name" value="AcOrn/SuccOrn_fam"/>
</dbReference>
<accession>A0ABS2P809</accession>
<dbReference type="PANTHER" id="PTHR11986:SF79">
    <property type="entry name" value="ACETYLORNITHINE AMINOTRANSFERASE, MITOCHONDRIAL"/>
    <property type="match status" value="1"/>
</dbReference>
<evidence type="ECO:0000313" key="8">
    <source>
        <dbReference type="EMBL" id="MBM7631552.1"/>
    </source>
</evidence>
<protein>
    <submittedName>
        <fullName evidence="8">Acetylornithine aminotransferase</fullName>
        <ecNumber evidence="8">2.6.1.11</ecNumber>
    </submittedName>
</protein>
<proteinExistence type="inferred from homology"/>
<name>A0ABS2P809_9BACL</name>
<evidence type="ECO:0000256" key="6">
    <source>
        <dbReference type="ARBA" id="ARBA00029440"/>
    </source>
</evidence>
<evidence type="ECO:0000313" key="9">
    <source>
        <dbReference type="Proteomes" id="UP000741863"/>
    </source>
</evidence>
<sequence>MQNHLFNTYKRWDLTFEKAFDSTIIANGQPYLDLMSGIGTVNLGHNHQGVTDAIQEQLQKGMHGSNLFHYELQQQAADKLASLSGLDYVFFANSGAEANEAAIKLARKATGKHEIITCEQSFHGRTYGGMAATGQEKVRLGFGPNLPGFSYVPFNDVEAMKAKITEDTAAIMIEIVQGEGGVHEGITEYLQAIERMAKDVGALLIIDEIQTGNGRVGAAFAYQQIPLSPDIVTTAKGVANGFPVGAMIGKKELADSFSYGSHGSTFGGNPLAMAAVNATLNEMNDHLFESVKEKGDLTLSLLKKRLGQNDAVKEIRGKGLMIGIELDIKSSDVVLELQKKNILALQAGEYVVRLLPPLTIDSTMLEEGIQTVIQTIQELSA</sequence>
<dbReference type="InterPro" id="IPR050103">
    <property type="entry name" value="Class-III_PLP-dep_AT"/>
</dbReference>
<reference evidence="8 9" key="1">
    <citation type="submission" date="2021-01" db="EMBL/GenBank/DDBJ databases">
        <title>Genomic Encyclopedia of Type Strains, Phase IV (KMG-IV): sequencing the most valuable type-strain genomes for metagenomic binning, comparative biology and taxonomic classification.</title>
        <authorList>
            <person name="Goeker M."/>
        </authorList>
    </citation>
    <scope>NUCLEOTIDE SEQUENCE [LARGE SCALE GENOMIC DNA]</scope>
    <source>
        <strain evidence="8 9">DSM 25540</strain>
    </source>
</reference>
<dbReference type="InterPro" id="IPR015424">
    <property type="entry name" value="PyrdxlP-dep_Trfase"/>
</dbReference>
<comment type="similarity">
    <text evidence="7">Belongs to the class-III pyridoxal-phosphate-dependent aminotransferase family.</text>
</comment>
<dbReference type="EMBL" id="JAFBEC010000002">
    <property type="protein sequence ID" value="MBM7631552.1"/>
    <property type="molecule type" value="Genomic_DNA"/>
</dbReference>
<dbReference type="InterPro" id="IPR049704">
    <property type="entry name" value="Aminotrans_3_PPA_site"/>
</dbReference>
<dbReference type="SUPFAM" id="SSF53383">
    <property type="entry name" value="PLP-dependent transferases"/>
    <property type="match status" value="1"/>
</dbReference>
<keyword evidence="3" id="KW-0028">Amino-acid biosynthesis</keyword>
<dbReference type="NCBIfam" id="NF002797">
    <property type="entry name" value="PRK02936.1"/>
    <property type="match status" value="1"/>
</dbReference>
<organism evidence="8 9">
    <name type="scientific">Geomicrobium sediminis</name>
    <dbReference type="NCBI Taxonomy" id="1347788"/>
    <lineage>
        <taxon>Bacteria</taxon>
        <taxon>Bacillati</taxon>
        <taxon>Bacillota</taxon>
        <taxon>Bacilli</taxon>
        <taxon>Bacillales</taxon>
        <taxon>Geomicrobium</taxon>
    </lineage>
</organism>
<evidence type="ECO:0000256" key="3">
    <source>
        <dbReference type="ARBA" id="ARBA00022605"/>
    </source>
</evidence>
<dbReference type="GO" id="GO:0003992">
    <property type="term" value="F:N2-acetyl-L-ornithine:2-oxoglutarate 5-aminotransferase activity"/>
    <property type="evidence" value="ECO:0007669"/>
    <property type="project" value="UniProtKB-EC"/>
</dbReference>
<evidence type="ECO:0000256" key="7">
    <source>
        <dbReference type="RuleBase" id="RU003560"/>
    </source>
</evidence>
<comment type="pathway">
    <text evidence="6">Amino-acid biosynthesis.</text>
</comment>
<dbReference type="InterPro" id="IPR015421">
    <property type="entry name" value="PyrdxlP-dep_Trfase_major"/>
</dbReference>
<dbReference type="Pfam" id="PF00202">
    <property type="entry name" value="Aminotran_3"/>
    <property type="match status" value="1"/>
</dbReference>
<dbReference type="RefSeq" id="WP_204695672.1">
    <property type="nucleotide sequence ID" value="NZ_JAFBEC010000002.1"/>
</dbReference>
<evidence type="ECO:0000256" key="1">
    <source>
        <dbReference type="ARBA" id="ARBA00001933"/>
    </source>
</evidence>
<keyword evidence="2 8" id="KW-0032">Aminotransferase</keyword>
<comment type="cofactor">
    <cofactor evidence="1">
        <name>pyridoxal 5'-phosphate</name>
        <dbReference type="ChEBI" id="CHEBI:597326"/>
    </cofactor>
</comment>
<keyword evidence="9" id="KW-1185">Reference proteome</keyword>